<comment type="caution">
    <text evidence="1">The sequence shown here is derived from an EMBL/GenBank/DDBJ whole genome shotgun (WGS) entry which is preliminary data.</text>
</comment>
<evidence type="ECO:0000313" key="2">
    <source>
        <dbReference type="Proteomes" id="UP001139157"/>
    </source>
</evidence>
<name>A0A9X2J0T5_9NOCA</name>
<accession>A0A9X2J0T5</accession>
<dbReference type="Proteomes" id="UP001139157">
    <property type="component" value="Unassembled WGS sequence"/>
</dbReference>
<reference evidence="1" key="1">
    <citation type="submission" date="2022-06" db="EMBL/GenBank/DDBJ databases">
        <title>Novel species in genus nocardia.</title>
        <authorList>
            <person name="Li F."/>
        </authorList>
    </citation>
    <scope>NUCLEOTIDE SEQUENCE</scope>
    <source>
        <strain evidence="1">CDC141</strain>
    </source>
</reference>
<evidence type="ECO:0000313" key="1">
    <source>
        <dbReference type="EMBL" id="MCM6776276.1"/>
    </source>
</evidence>
<sequence length="60" mass="6231">MTESGSNRASGTAIILEITAAADRSEDLPPLLDVLRNIGGTAASFGFTVRLLADGEEIEP</sequence>
<proteinExistence type="predicted"/>
<protein>
    <submittedName>
        <fullName evidence="1">Uncharacterized protein</fullName>
    </submittedName>
</protein>
<organism evidence="1 2">
    <name type="scientific">Nocardia pulmonis</name>
    <dbReference type="NCBI Taxonomy" id="2951408"/>
    <lineage>
        <taxon>Bacteria</taxon>
        <taxon>Bacillati</taxon>
        <taxon>Actinomycetota</taxon>
        <taxon>Actinomycetes</taxon>
        <taxon>Mycobacteriales</taxon>
        <taxon>Nocardiaceae</taxon>
        <taxon>Nocardia</taxon>
    </lineage>
</organism>
<dbReference type="EMBL" id="JAMRXG010000009">
    <property type="protein sequence ID" value="MCM6776276.1"/>
    <property type="molecule type" value="Genomic_DNA"/>
</dbReference>
<dbReference type="AlphaFoldDB" id="A0A9X2J0T5"/>
<dbReference type="RefSeq" id="WP_251914575.1">
    <property type="nucleotide sequence ID" value="NZ_JAMRXG010000009.1"/>
</dbReference>
<keyword evidence="2" id="KW-1185">Reference proteome</keyword>
<gene>
    <name evidence="1" type="ORF">NDR86_22580</name>
</gene>